<dbReference type="PANTHER" id="PTHR10668:SF103">
    <property type="entry name" value="PYRIDINE NUCLEOTIDE-DISULFIDE OXIDOREDUCTASE DOMAIN-CONTAINING PROTEIN 2"/>
    <property type="match status" value="1"/>
</dbReference>
<dbReference type="EMBL" id="JACHLR010000019">
    <property type="protein sequence ID" value="MBB4860303.1"/>
    <property type="molecule type" value="Genomic_DNA"/>
</dbReference>
<accession>A0A7W7NX51</accession>
<evidence type="ECO:0000256" key="1">
    <source>
        <dbReference type="ARBA" id="ARBA00037217"/>
    </source>
</evidence>
<comment type="caution">
    <text evidence="5">The sequence shown here is derived from an EMBL/GenBank/DDBJ whole genome shotgun (WGS) entry which is preliminary data.</text>
</comment>
<dbReference type="Proteomes" id="UP000555448">
    <property type="component" value="Unassembled WGS sequence"/>
</dbReference>
<dbReference type="InterPro" id="IPR002937">
    <property type="entry name" value="Amino_oxidase"/>
</dbReference>
<name>A0A7W7NX51_9SPHN</name>
<evidence type="ECO:0000256" key="3">
    <source>
        <dbReference type="ARBA" id="ARBA00040298"/>
    </source>
</evidence>
<dbReference type="AlphaFoldDB" id="A0A7W7NX51"/>
<keyword evidence="6" id="KW-1185">Reference proteome</keyword>
<dbReference type="Pfam" id="PF01593">
    <property type="entry name" value="Amino_oxidase"/>
    <property type="match status" value="1"/>
</dbReference>
<evidence type="ECO:0000313" key="5">
    <source>
        <dbReference type="EMBL" id="MBB4860303.1"/>
    </source>
</evidence>
<proteinExistence type="predicted"/>
<dbReference type="PANTHER" id="PTHR10668">
    <property type="entry name" value="PHYTOENE DEHYDROGENASE"/>
    <property type="match status" value="1"/>
</dbReference>
<dbReference type="Gene3D" id="3.50.50.60">
    <property type="entry name" value="FAD/NAD(P)-binding domain"/>
    <property type="match status" value="2"/>
</dbReference>
<gene>
    <name evidence="5" type="ORF">HNO88_003646</name>
</gene>
<evidence type="ECO:0000256" key="2">
    <source>
        <dbReference type="ARBA" id="ARBA00038825"/>
    </source>
</evidence>
<evidence type="ECO:0000259" key="4">
    <source>
        <dbReference type="Pfam" id="PF01593"/>
    </source>
</evidence>
<dbReference type="InterPro" id="IPR036188">
    <property type="entry name" value="FAD/NAD-bd_sf"/>
</dbReference>
<organism evidence="5 6">
    <name type="scientific">Novosphingobium chloroacetimidivorans</name>
    <dbReference type="NCBI Taxonomy" id="1428314"/>
    <lineage>
        <taxon>Bacteria</taxon>
        <taxon>Pseudomonadati</taxon>
        <taxon>Pseudomonadota</taxon>
        <taxon>Alphaproteobacteria</taxon>
        <taxon>Sphingomonadales</taxon>
        <taxon>Sphingomonadaceae</taxon>
        <taxon>Novosphingobium</taxon>
    </lineage>
</organism>
<reference evidence="5 6" key="1">
    <citation type="submission" date="2020-08" db="EMBL/GenBank/DDBJ databases">
        <title>Functional genomics of gut bacteria from endangered species of beetles.</title>
        <authorList>
            <person name="Carlos-Shanley C."/>
        </authorList>
    </citation>
    <scope>NUCLEOTIDE SEQUENCE [LARGE SCALE GENOMIC DNA]</scope>
    <source>
        <strain evidence="5 6">S00245</strain>
    </source>
</reference>
<evidence type="ECO:0000313" key="6">
    <source>
        <dbReference type="Proteomes" id="UP000555448"/>
    </source>
</evidence>
<comment type="function">
    <text evidence="1">Probable oxidoreductase that may play a role as regulator of mitochondrial function.</text>
</comment>
<dbReference type="RefSeq" id="WP_184248847.1">
    <property type="nucleotide sequence ID" value="NZ_JACHLR010000019.1"/>
</dbReference>
<dbReference type="GO" id="GO:0016491">
    <property type="term" value="F:oxidoreductase activity"/>
    <property type="evidence" value="ECO:0007669"/>
    <property type="project" value="InterPro"/>
</dbReference>
<feature type="domain" description="Amine oxidase" evidence="4">
    <location>
        <begin position="10"/>
        <end position="382"/>
    </location>
</feature>
<protein>
    <recommendedName>
        <fullName evidence="3">Pyridine nucleotide-disulfide oxidoreductase domain-containing protein 2</fullName>
    </recommendedName>
</protein>
<comment type="subunit">
    <text evidence="2">Interacts with COX5B; this interaction may contribute to localize PYROXD2 to the inner face of the inner mitochondrial membrane.</text>
</comment>
<sequence>MGGGQNTLGAAAYMAKAGKKVVVLERNDVIGGGAVTIERDAPGFAYDKHSVVHAMAQANPMIVNDELGLLSKFGLQYFKPPAMATTVLDDYRTLHHLLDLDAMCGQIAAFSAKDAEAYRAFVTWGMRVLPMIVAGMFNVPLPMSVFLGILEQSEDGRRLIDFMLRSPLQIVNELFESDLLKIHLLRLTSEGFPQFPDDMGTGIALVMTPAFVHTYGVGIPIGGSGMLSTALARCIEHHGGTVLTEVEVTKVITRGGRAAGVETATGEQYLAKDAVIAAIHPRHLDRFVDGVEPNALARAKRTLSAPFSLVKIDAALDRPLKLRGPGGSEGTDGFGEMVSANTLTEYLESFDPLRHGRTSLDNPLLSGGVMEMPGRHPPGKALLYLLSFQPYDLADGGPERWDEIKEGVADRLIARLDHFIPGVQDNIIQRTVDSPVDMTRWSPNSMLNGDAGGVGSQFFHLSGYRPTPELAQFAVPGIERLYLCGPFMHPGGGVFGIGRPTAVKVLDDLGINFDKVIAR</sequence>
<dbReference type="SUPFAM" id="SSF51905">
    <property type="entry name" value="FAD/NAD(P)-binding domain"/>
    <property type="match status" value="1"/>
</dbReference>